<sequence length="348" mass="37812">MNTTLDAPGSVVSAPSSVAVTAPTKEEYCKSIISWSGAMAALPDERKLGQPIGRLPISDISVSSVANGKTYKAMLPNEHGQKVEGIFTVVGALGESELPPISRQCASRAQPKALTQRMTVYGYDAYTFKSALDNIEHIDFLIREAAGTVPVRSFVAPTEDDGERGRGLEGNTRYFTLSKTPIPADLKRKLNDTVDPDHALRDLQSTTMAYCADNEVLYLVLRKGQTVDPAVLKQGAIVEMGFAVNAFRHGSPQQGPQYLSKLVLRYVALLDPTLSERMAKAAQAKRKADAGSDSADARKWKSIRSASNPLAARFHARQSESESDEEVEGARMQVDELTLATWKAKKNV</sequence>
<evidence type="ECO:0000313" key="2">
    <source>
        <dbReference type="EMBL" id="GAT54963.1"/>
    </source>
</evidence>
<dbReference type="EMBL" id="DF848816">
    <property type="protein sequence ID" value="GAT54963.1"/>
    <property type="molecule type" value="Genomic_DNA"/>
</dbReference>
<dbReference type="Proteomes" id="UP000815677">
    <property type="component" value="Unassembled WGS sequence"/>
</dbReference>
<protein>
    <submittedName>
        <fullName evidence="2">Uncharacterized protein</fullName>
    </submittedName>
</protein>
<proteinExistence type="predicted"/>
<reference evidence="2" key="1">
    <citation type="submission" date="2014-09" db="EMBL/GenBank/DDBJ databases">
        <title>Genome sequence of the luminous mushroom Mycena chlorophos for searching fungal bioluminescence genes.</title>
        <authorList>
            <person name="Tanaka Y."/>
            <person name="Kasuga D."/>
            <person name="Oba Y."/>
            <person name="Hase S."/>
            <person name="Sato K."/>
            <person name="Oba Y."/>
            <person name="Sakakibara Y."/>
        </authorList>
    </citation>
    <scope>NUCLEOTIDE SEQUENCE</scope>
</reference>
<organism evidence="2 3">
    <name type="scientific">Mycena chlorophos</name>
    <name type="common">Agaric fungus</name>
    <name type="synonym">Agaricus chlorophos</name>
    <dbReference type="NCBI Taxonomy" id="658473"/>
    <lineage>
        <taxon>Eukaryota</taxon>
        <taxon>Fungi</taxon>
        <taxon>Dikarya</taxon>
        <taxon>Basidiomycota</taxon>
        <taxon>Agaricomycotina</taxon>
        <taxon>Agaricomycetes</taxon>
        <taxon>Agaricomycetidae</taxon>
        <taxon>Agaricales</taxon>
        <taxon>Marasmiineae</taxon>
        <taxon>Mycenaceae</taxon>
        <taxon>Mycena</taxon>
    </lineage>
</organism>
<feature type="region of interest" description="Disordered" evidence="1">
    <location>
        <begin position="311"/>
        <end position="330"/>
    </location>
</feature>
<keyword evidence="3" id="KW-1185">Reference proteome</keyword>
<evidence type="ECO:0000256" key="1">
    <source>
        <dbReference type="SAM" id="MobiDB-lite"/>
    </source>
</evidence>
<name>A0ABQ0LV57_MYCCL</name>
<accession>A0ABQ0LV57</accession>
<gene>
    <name evidence="2" type="ORF">MCHLO_11780</name>
</gene>
<evidence type="ECO:0000313" key="3">
    <source>
        <dbReference type="Proteomes" id="UP000815677"/>
    </source>
</evidence>